<evidence type="ECO:0000313" key="2">
    <source>
        <dbReference type="Proteomes" id="UP000620124"/>
    </source>
</evidence>
<accession>A0A8H6XRU4</accession>
<dbReference type="OrthoDB" id="2789670at2759"/>
<protein>
    <submittedName>
        <fullName evidence="1">Cytochrome p450</fullName>
    </submittedName>
</protein>
<keyword evidence="2" id="KW-1185">Reference proteome</keyword>
<proteinExistence type="predicted"/>
<organism evidence="1 2">
    <name type="scientific">Mycena venus</name>
    <dbReference type="NCBI Taxonomy" id="2733690"/>
    <lineage>
        <taxon>Eukaryota</taxon>
        <taxon>Fungi</taxon>
        <taxon>Dikarya</taxon>
        <taxon>Basidiomycota</taxon>
        <taxon>Agaricomycotina</taxon>
        <taxon>Agaricomycetes</taxon>
        <taxon>Agaricomycetidae</taxon>
        <taxon>Agaricales</taxon>
        <taxon>Marasmiineae</taxon>
        <taxon>Mycenaceae</taxon>
        <taxon>Mycena</taxon>
    </lineage>
</organism>
<comment type="caution">
    <text evidence="1">The sequence shown here is derived from an EMBL/GenBank/DDBJ whole genome shotgun (WGS) entry which is preliminary data.</text>
</comment>
<dbReference type="Proteomes" id="UP000620124">
    <property type="component" value="Unassembled WGS sequence"/>
</dbReference>
<evidence type="ECO:0000313" key="1">
    <source>
        <dbReference type="EMBL" id="KAF7345584.1"/>
    </source>
</evidence>
<dbReference type="AlphaFoldDB" id="A0A8H6XRU4"/>
<reference evidence="1" key="1">
    <citation type="submission" date="2020-05" db="EMBL/GenBank/DDBJ databases">
        <title>Mycena genomes resolve the evolution of fungal bioluminescence.</title>
        <authorList>
            <person name="Tsai I.J."/>
        </authorList>
    </citation>
    <scope>NUCLEOTIDE SEQUENCE</scope>
    <source>
        <strain evidence="1">CCC161011</strain>
    </source>
</reference>
<name>A0A8H6XRU4_9AGAR</name>
<sequence>MAHDSVWFNVVSILTTFNIGKTIGDDGQIIEPTYEYSPALVFMPLPFKRSVKPRSALIRGTVNEEKHL</sequence>
<gene>
    <name evidence="1" type="ORF">MVEN_01577200</name>
</gene>
<dbReference type="EMBL" id="JACAZI010000013">
    <property type="protein sequence ID" value="KAF7345584.1"/>
    <property type="molecule type" value="Genomic_DNA"/>
</dbReference>